<dbReference type="EMBL" id="UYRU01058058">
    <property type="protein sequence ID" value="VDN14026.1"/>
    <property type="molecule type" value="Genomic_DNA"/>
</dbReference>
<feature type="compositionally biased region" description="Basic and acidic residues" evidence="1">
    <location>
        <begin position="52"/>
        <end position="64"/>
    </location>
</feature>
<name>A0A3P7P7L3_DIBLA</name>
<accession>A0A3P7P7L3</accession>
<feature type="compositionally biased region" description="Polar residues" evidence="1">
    <location>
        <begin position="21"/>
        <end position="35"/>
    </location>
</feature>
<feature type="region of interest" description="Disordered" evidence="1">
    <location>
        <begin position="1"/>
        <end position="103"/>
    </location>
</feature>
<evidence type="ECO:0000313" key="2">
    <source>
        <dbReference type="EMBL" id="VDN14026.1"/>
    </source>
</evidence>
<feature type="compositionally biased region" description="Low complexity" evidence="1">
    <location>
        <begin position="91"/>
        <end position="102"/>
    </location>
</feature>
<sequence length="211" mass="23584">MDTFYNRLAAEVEDESDETQVDIQSLTPKSKNTYKTPELAGDIDDLLEELDFTPKPKENKKASENLDFDSLVMTEQKKAVDPLSLKENQNSSSSFSDASSKPAKSRRNILDSLLSLDDAMDVVGDDSGEKKTSLQETTSHEPLSIKDVADVKGGSKRSVRFLEELDELNASFFLLKNFPFAYLLLECRMPLKLMPLVLLKPRSDKVSGELV</sequence>
<evidence type="ECO:0000313" key="3">
    <source>
        <dbReference type="Proteomes" id="UP000281553"/>
    </source>
</evidence>
<feature type="compositionally biased region" description="Acidic residues" evidence="1">
    <location>
        <begin position="11"/>
        <end position="20"/>
    </location>
</feature>
<keyword evidence="3" id="KW-1185">Reference proteome</keyword>
<proteinExistence type="predicted"/>
<evidence type="ECO:0000256" key="1">
    <source>
        <dbReference type="SAM" id="MobiDB-lite"/>
    </source>
</evidence>
<feature type="compositionally biased region" description="Acidic residues" evidence="1">
    <location>
        <begin position="41"/>
        <end position="51"/>
    </location>
</feature>
<reference evidence="2 3" key="1">
    <citation type="submission" date="2018-11" db="EMBL/GenBank/DDBJ databases">
        <authorList>
            <consortium name="Pathogen Informatics"/>
        </authorList>
    </citation>
    <scope>NUCLEOTIDE SEQUENCE [LARGE SCALE GENOMIC DNA]</scope>
</reference>
<dbReference type="Proteomes" id="UP000281553">
    <property type="component" value="Unassembled WGS sequence"/>
</dbReference>
<protein>
    <submittedName>
        <fullName evidence="2">Uncharacterized protein</fullName>
    </submittedName>
</protein>
<gene>
    <name evidence="2" type="ORF">DILT_LOCUS9857</name>
</gene>
<dbReference type="AlphaFoldDB" id="A0A3P7P7L3"/>
<organism evidence="2 3">
    <name type="scientific">Dibothriocephalus latus</name>
    <name type="common">Fish tapeworm</name>
    <name type="synonym">Diphyllobothrium latum</name>
    <dbReference type="NCBI Taxonomy" id="60516"/>
    <lineage>
        <taxon>Eukaryota</taxon>
        <taxon>Metazoa</taxon>
        <taxon>Spiralia</taxon>
        <taxon>Lophotrochozoa</taxon>
        <taxon>Platyhelminthes</taxon>
        <taxon>Cestoda</taxon>
        <taxon>Eucestoda</taxon>
        <taxon>Diphyllobothriidea</taxon>
        <taxon>Diphyllobothriidae</taxon>
        <taxon>Dibothriocephalus</taxon>
    </lineage>
</organism>